<gene>
    <name evidence="2" type="ORF">DFP86_11718</name>
</gene>
<protein>
    <recommendedName>
        <fullName evidence="4">Lipoprotein</fullName>
    </recommendedName>
</protein>
<keyword evidence="1" id="KW-0732">Signal</keyword>
<proteinExistence type="predicted"/>
<evidence type="ECO:0000256" key="1">
    <source>
        <dbReference type="SAM" id="SignalP"/>
    </source>
</evidence>
<feature type="signal peptide" evidence="1">
    <location>
        <begin position="1"/>
        <end position="21"/>
    </location>
</feature>
<comment type="caution">
    <text evidence="2">The sequence shown here is derived from an EMBL/GenBank/DDBJ whole genome shotgun (WGS) entry which is preliminary data.</text>
</comment>
<dbReference type="EMBL" id="SNZP01000017">
    <property type="protein sequence ID" value="TDR72011.1"/>
    <property type="molecule type" value="Genomic_DNA"/>
</dbReference>
<reference evidence="2 3" key="1">
    <citation type="submission" date="2019-03" db="EMBL/GenBank/DDBJ databases">
        <title>Genomic Encyclopedia of Type Strains, Phase III (KMG-III): the genomes of soil and plant-associated and newly described type strains.</title>
        <authorList>
            <person name="Whitman W."/>
        </authorList>
    </citation>
    <scope>NUCLEOTIDE SEQUENCE [LARGE SCALE GENOMIC DNA]</scope>
    <source>
        <strain evidence="2 3">CECT 8976</strain>
    </source>
</reference>
<feature type="chain" id="PRO_5020412869" description="Lipoprotein" evidence="1">
    <location>
        <begin position="22"/>
        <end position="200"/>
    </location>
</feature>
<keyword evidence="3" id="KW-1185">Reference proteome</keyword>
<name>A0A4R7AWX3_9NEIS</name>
<dbReference type="Proteomes" id="UP000295611">
    <property type="component" value="Unassembled WGS sequence"/>
</dbReference>
<accession>A0A4R7AWX3</accession>
<sequence>MKKTHALLMSLPLAFLLGCNASGSTTEQEQQDVTDTTYFKAQALRQSLSCPLPKGTRAFKPLGNIKPDDVKTQALAREYVELKRRETEASWQSAAQYFNQDQYSAENWKARMRDNLAAIDDSMLAYRKNSYNFATPLDEYVQSQADQYHQACKQYIQANQEWVDKDRALERLRQEKKQPWLDQTRPLTCSMMAGKNCYDD</sequence>
<evidence type="ECO:0000313" key="3">
    <source>
        <dbReference type="Proteomes" id="UP000295611"/>
    </source>
</evidence>
<dbReference type="PROSITE" id="PS51257">
    <property type="entry name" value="PROKAR_LIPOPROTEIN"/>
    <property type="match status" value="1"/>
</dbReference>
<evidence type="ECO:0008006" key="4">
    <source>
        <dbReference type="Google" id="ProtNLM"/>
    </source>
</evidence>
<dbReference type="AlphaFoldDB" id="A0A4R7AWX3"/>
<organism evidence="2 3">
    <name type="scientific">Paludibacterium purpuratum</name>
    <dbReference type="NCBI Taxonomy" id="1144873"/>
    <lineage>
        <taxon>Bacteria</taxon>
        <taxon>Pseudomonadati</taxon>
        <taxon>Pseudomonadota</taxon>
        <taxon>Betaproteobacteria</taxon>
        <taxon>Neisseriales</taxon>
        <taxon>Chromobacteriaceae</taxon>
        <taxon>Paludibacterium</taxon>
    </lineage>
</organism>
<dbReference type="RefSeq" id="WP_133683614.1">
    <property type="nucleotide sequence ID" value="NZ_SNZP01000017.1"/>
</dbReference>
<evidence type="ECO:0000313" key="2">
    <source>
        <dbReference type="EMBL" id="TDR72011.1"/>
    </source>
</evidence>